<feature type="region of interest" description="Disordered" evidence="1">
    <location>
        <begin position="20"/>
        <end position="41"/>
    </location>
</feature>
<organism evidence="2">
    <name type="scientific">Arundo donax</name>
    <name type="common">Giant reed</name>
    <name type="synonym">Donax arundinaceus</name>
    <dbReference type="NCBI Taxonomy" id="35708"/>
    <lineage>
        <taxon>Eukaryota</taxon>
        <taxon>Viridiplantae</taxon>
        <taxon>Streptophyta</taxon>
        <taxon>Embryophyta</taxon>
        <taxon>Tracheophyta</taxon>
        <taxon>Spermatophyta</taxon>
        <taxon>Magnoliopsida</taxon>
        <taxon>Liliopsida</taxon>
        <taxon>Poales</taxon>
        <taxon>Poaceae</taxon>
        <taxon>PACMAD clade</taxon>
        <taxon>Arundinoideae</taxon>
        <taxon>Arundineae</taxon>
        <taxon>Arundo</taxon>
    </lineage>
</organism>
<sequence>MLPSGPYFLGLPLFFLTSSPPLPPTTGPLPPPAPAPGCCRPGAPESGRYMAPGMSPGFMGDEAPGDAMVLTASGIPCITFAAPGGGAAPYAACGIMTPPACVGEPTRGGA</sequence>
<reference evidence="2" key="2">
    <citation type="journal article" date="2015" name="Data Brief">
        <title>Shoot transcriptome of the giant reed, Arundo donax.</title>
        <authorList>
            <person name="Barrero R.A."/>
            <person name="Guerrero F.D."/>
            <person name="Moolhuijzen P."/>
            <person name="Goolsby J.A."/>
            <person name="Tidwell J."/>
            <person name="Bellgard S.E."/>
            <person name="Bellgard M.I."/>
        </authorList>
    </citation>
    <scope>NUCLEOTIDE SEQUENCE</scope>
    <source>
        <tissue evidence="2">Shoot tissue taken approximately 20 cm above the soil surface</tissue>
    </source>
</reference>
<dbReference type="AlphaFoldDB" id="A0A0A9F521"/>
<accession>A0A0A9F521</accession>
<feature type="compositionally biased region" description="Pro residues" evidence="1">
    <location>
        <begin position="20"/>
        <end position="35"/>
    </location>
</feature>
<protein>
    <submittedName>
        <fullName evidence="2">Uncharacterized protein</fullName>
    </submittedName>
</protein>
<reference evidence="2" key="1">
    <citation type="submission" date="2014-09" db="EMBL/GenBank/DDBJ databases">
        <authorList>
            <person name="Magalhaes I.L.F."/>
            <person name="Oliveira U."/>
            <person name="Santos F.R."/>
            <person name="Vidigal T.H.D.A."/>
            <person name="Brescovit A.D."/>
            <person name="Santos A.J."/>
        </authorList>
    </citation>
    <scope>NUCLEOTIDE SEQUENCE</scope>
    <source>
        <tissue evidence="2">Shoot tissue taken approximately 20 cm above the soil surface</tissue>
    </source>
</reference>
<dbReference type="EMBL" id="GBRH01191582">
    <property type="protein sequence ID" value="JAE06314.1"/>
    <property type="molecule type" value="Transcribed_RNA"/>
</dbReference>
<evidence type="ECO:0000313" key="2">
    <source>
        <dbReference type="EMBL" id="JAE06314.1"/>
    </source>
</evidence>
<name>A0A0A9F521_ARUDO</name>
<proteinExistence type="predicted"/>
<evidence type="ECO:0000256" key="1">
    <source>
        <dbReference type="SAM" id="MobiDB-lite"/>
    </source>
</evidence>